<evidence type="ECO:0000259" key="4">
    <source>
        <dbReference type="SMART" id="SM00382"/>
    </source>
</evidence>
<dbReference type="EMBL" id="JAVIDL010000009">
    <property type="protein sequence ID" value="MDQ8935383.1"/>
    <property type="molecule type" value="Genomic_DNA"/>
</dbReference>
<feature type="domain" description="AAA+ ATPase" evidence="4">
    <location>
        <begin position="31"/>
        <end position="178"/>
    </location>
</feature>
<dbReference type="SMART" id="SM00382">
    <property type="entry name" value="AAA"/>
    <property type="match status" value="1"/>
</dbReference>
<evidence type="ECO:0000256" key="2">
    <source>
        <dbReference type="ARBA" id="ARBA00022932"/>
    </source>
</evidence>
<evidence type="ECO:0000256" key="1">
    <source>
        <dbReference type="ARBA" id="ARBA00012417"/>
    </source>
</evidence>
<dbReference type="Proteomes" id="UP001243844">
    <property type="component" value="Unassembled WGS sequence"/>
</dbReference>
<evidence type="ECO:0000313" key="6">
    <source>
        <dbReference type="Proteomes" id="UP001243844"/>
    </source>
</evidence>
<reference evidence="5" key="1">
    <citation type="submission" date="2023-08" db="EMBL/GenBank/DDBJ databases">
        <title>Emergence of clinically-relevant ST2 carbapenem-resistant Acinetobacter baumannii strains in hospital sewages in Zhejiang, East of China.</title>
        <authorList>
            <person name="Kaichao C."/>
            <person name="Zhang R."/>
        </authorList>
    </citation>
    <scope>NUCLEOTIDE SEQUENCE</scope>
    <source>
        <strain evidence="5">M-RB-37</strain>
    </source>
</reference>
<dbReference type="GO" id="GO:0006261">
    <property type="term" value="P:DNA-templated DNA replication"/>
    <property type="evidence" value="ECO:0007669"/>
    <property type="project" value="TreeGrafter"/>
</dbReference>
<dbReference type="PANTHER" id="PTHR11669">
    <property type="entry name" value="REPLICATION FACTOR C / DNA POLYMERASE III GAMMA-TAU SUBUNIT"/>
    <property type="match status" value="1"/>
</dbReference>
<dbReference type="Gene3D" id="3.40.50.300">
    <property type="entry name" value="P-loop containing nucleotide triphosphate hydrolases"/>
    <property type="match status" value="1"/>
</dbReference>
<dbReference type="AlphaFoldDB" id="A0AAW8J7F9"/>
<gene>
    <name evidence="5" type="ORF">RFH47_06550</name>
</gene>
<keyword evidence="2" id="KW-0239">DNA-directed DNA polymerase</keyword>
<evidence type="ECO:0000256" key="3">
    <source>
        <dbReference type="ARBA" id="ARBA00049244"/>
    </source>
</evidence>
<dbReference type="RefSeq" id="WP_308981223.1">
    <property type="nucleotide sequence ID" value="NZ_JAVIDL010000009.1"/>
</dbReference>
<accession>A0AAW8J7F9</accession>
<dbReference type="InterPro" id="IPR050238">
    <property type="entry name" value="DNA_Rep/Repair_Clamp_Loader"/>
</dbReference>
<dbReference type="GO" id="GO:0003887">
    <property type="term" value="F:DNA-directed DNA polymerase activity"/>
    <property type="evidence" value="ECO:0007669"/>
    <property type="project" value="UniProtKB-KW"/>
</dbReference>
<name>A0AAW8J7F9_9GAMM</name>
<comment type="caution">
    <text evidence="5">The sequence shown here is derived from an EMBL/GenBank/DDBJ whole genome shotgun (WGS) entry which is preliminary data.</text>
</comment>
<dbReference type="InterPro" id="IPR003593">
    <property type="entry name" value="AAA+_ATPase"/>
</dbReference>
<dbReference type="PANTHER" id="PTHR11669:SF8">
    <property type="entry name" value="DNA POLYMERASE III SUBUNIT DELTA"/>
    <property type="match status" value="1"/>
</dbReference>
<dbReference type="EC" id="2.7.7.7" evidence="1"/>
<dbReference type="SUPFAM" id="SSF52540">
    <property type="entry name" value="P-loop containing nucleoside triphosphate hydrolases"/>
    <property type="match status" value="1"/>
</dbReference>
<dbReference type="GO" id="GO:0009360">
    <property type="term" value="C:DNA polymerase III complex"/>
    <property type="evidence" value="ECO:0007669"/>
    <property type="project" value="InterPro"/>
</dbReference>
<comment type="catalytic activity">
    <reaction evidence="3">
        <text>DNA(n) + a 2'-deoxyribonucleoside 5'-triphosphate = DNA(n+1) + diphosphate</text>
        <dbReference type="Rhea" id="RHEA:22508"/>
        <dbReference type="Rhea" id="RHEA-COMP:17339"/>
        <dbReference type="Rhea" id="RHEA-COMP:17340"/>
        <dbReference type="ChEBI" id="CHEBI:33019"/>
        <dbReference type="ChEBI" id="CHEBI:61560"/>
        <dbReference type="ChEBI" id="CHEBI:173112"/>
        <dbReference type="EC" id="2.7.7.7"/>
    </reaction>
</comment>
<organism evidence="5 6">
    <name type="scientific">Acinetobacter rudis</name>
    <dbReference type="NCBI Taxonomy" id="632955"/>
    <lineage>
        <taxon>Bacteria</taxon>
        <taxon>Pseudomonadati</taxon>
        <taxon>Pseudomonadota</taxon>
        <taxon>Gammaproteobacteria</taxon>
        <taxon>Moraxellales</taxon>
        <taxon>Moraxellaceae</taxon>
        <taxon>Acinetobacter</taxon>
    </lineage>
</organism>
<protein>
    <recommendedName>
        <fullName evidence="1">DNA-directed DNA polymerase</fullName>
        <ecNumber evidence="1">2.7.7.7</ecNumber>
    </recommendedName>
</protein>
<keyword evidence="2" id="KW-0548">Nucleotidyltransferase</keyword>
<evidence type="ECO:0000313" key="5">
    <source>
        <dbReference type="EMBL" id="MDQ8935383.1"/>
    </source>
</evidence>
<proteinExistence type="predicted"/>
<dbReference type="GO" id="GO:0003677">
    <property type="term" value="F:DNA binding"/>
    <property type="evidence" value="ECO:0007669"/>
    <property type="project" value="InterPro"/>
</dbReference>
<dbReference type="InterPro" id="IPR027417">
    <property type="entry name" value="P-loop_NTPase"/>
</dbReference>
<keyword evidence="2" id="KW-0808">Transferase</keyword>
<sequence length="331" mass="38214">MSTNSVDSPETILYPWQQALWKTLTHRFPNLGHGLLFYGKSGCGKHTFVEQFVAWVLCSNKQHDSACGQCSSCVWLKSDTHPNYVYVSTDEDNKKHNAKIKIEKIRDLLPFVQQTVDGWRVIVIDPAEALNIASSNALLKTLEEPGERVMIILIAEHFLKLPATIRSRMQHFAVDRIDQTVAKHYLQTQIAIDQQQNIDLLLGLANQMPLKAIELLNSPWFAQRQNFVNDWQKLVSNKNMPMMLATKWNKELNIVDFLQMFEYLLTDILAFKMQQWVKNSDIDLTALAEQYRLEDLFSLYDQLTEAKQLLQQNVQSNLILDELFVTLMNVS</sequence>
<dbReference type="Pfam" id="PF13177">
    <property type="entry name" value="DNA_pol3_delta2"/>
    <property type="match status" value="1"/>
</dbReference>